<feature type="compositionally biased region" description="Polar residues" evidence="1">
    <location>
        <begin position="14"/>
        <end position="32"/>
    </location>
</feature>
<feature type="compositionally biased region" description="Basic and acidic residues" evidence="1">
    <location>
        <begin position="226"/>
        <end position="237"/>
    </location>
</feature>
<feature type="region of interest" description="Disordered" evidence="1">
    <location>
        <begin position="209"/>
        <end position="251"/>
    </location>
</feature>
<dbReference type="InterPro" id="IPR044822">
    <property type="entry name" value="Myb_DNA-bind_4"/>
</dbReference>
<dbReference type="Pfam" id="PF13837">
    <property type="entry name" value="Myb_DNA-bind_4"/>
    <property type="match status" value="1"/>
</dbReference>
<proteinExistence type="predicted"/>
<dbReference type="PANTHER" id="PTHR31307:SF4">
    <property type="entry name" value="TRIHELIX TRANSCRIPTION FACTOR ASIL2"/>
    <property type="match status" value="1"/>
</dbReference>
<name>A0ABN8S0A4_9CNID</name>
<evidence type="ECO:0000259" key="2">
    <source>
        <dbReference type="Pfam" id="PF13837"/>
    </source>
</evidence>
<evidence type="ECO:0000256" key="1">
    <source>
        <dbReference type="SAM" id="MobiDB-lite"/>
    </source>
</evidence>
<feature type="compositionally biased region" description="Polar residues" evidence="1">
    <location>
        <begin position="210"/>
        <end position="224"/>
    </location>
</feature>
<evidence type="ECO:0000313" key="4">
    <source>
        <dbReference type="Proteomes" id="UP001159405"/>
    </source>
</evidence>
<reference evidence="3 4" key="1">
    <citation type="submission" date="2022-05" db="EMBL/GenBank/DDBJ databases">
        <authorList>
            <consortium name="Genoscope - CEA"/>
            <person name="William W."/>
        </authorList>
    </citation>
    <scope>NUCLEOTIDE SEQUENCE [LARGE SCALE GENOMIC DNA]</scope>
</reference>
<dbReference type="PANTHER" id="PTHR31307">
    <property type="entry name" value="TRIHELIX TRANSCRIPTION FACTOR ASIL2"/>
    <property type="match status" value="1"/>
</dbReference>
<dbReference type="InterPro" id="IPR044823">
    <property type="entry name" value="ASIL1/2-like"/>
</dbReference>
<accession>A0ABN8S0A4</accession>
<evidence type="ECO:0000313" key="3">
    <source>
        <dbReference type="EMBL" id="CAH3184978.1"/>
    </source>
</evidence>
<feature type="non-terminal residue" evidence="3">
    <location>
        <position position="1"/>
    </location>
</feature>
<protein>
    <recommendedName>
        <fullName evidence="2">Myb/SANT-like DNA-binding domain-containing protein</fullName>
    </recommendedName>
</protein>
<comment type="caution">
    <text evidence="3">The sequence shown here is derived from an EMBL/GenBank/DDBJ whole genome shotgun (WGS) entry which is preliminary data.</text>
</comment>
<gene>
    <name evidence="3" type="ORF">PLOB_00031753</name>
</gene>
<feature type="region of interest" description="Disordered" evidence="1">
    <location>
        <begin position="1"/>
        <end position="80"/>
    </location>
</feature>
<dbReference type="EMBL" id="CALNXK010000406">
    <property type="protein sequence ID" value="CAH3184978.1"/>
    <property type="molecule type" value="Genomic_DNA"/>
</dbReference>
<dbReference type="Gene3D" id="1.10.10.60">
    <property type="entry name" value="Homeodomain-like"/>
    <property type="match status" value="1"/>
</dbReference>
<feature type="domain" description="Myb/SANT-like DNA-binding" evidence="2">
    <location>
        <begin position="78"/>
        <end position="172"/>
    </location>
</feature>
<keyword evidence="4" id="KW-1185">Reference proteome</keyword>
<dbReference type="Proteomes" id="UP001159405">
    <property type="component" value="Unassembled WGS sequence"/>
</dbReference>
<feature type="compositionally biased region" description="Low complexity" evidence="1">
    <location>
        <begin position="41"/>
        <end position="60"/>
    </location>
</feature>
<sequence length="310" mass="35016">QSSISGQYWPFPAASTSFYRPSEPQPTNQFTNRIVPCRTESPISLAASTPPSSSAASSDSEVTNVTAKGNKSRGKSADWTEEETFDLLQAWGPKYEKLRSASQREKIALWNEIYSTYKECHPRSTRTLAQVKKRQKNLEYEFKQLKQRTRSTGEAGIKSIKDGFPYFDLFDEVMGHRDSVDPSKMAIEGSTTFANGESGASNAAADVTEISRNSSIEETPSTATDIGEKRKTDEKSRSKVKRKRRDVKDGGVAPEWQSKFFEMWERSMEEDNARYERSAEMFREAQNKQMEQTNAILAGFKDIFKDLASK</sequence>
<organism evidence="3 4">
    <name type="scientific">Porites lobata</name>
    <dbReference type="NCBI Taxonomy" id="104759"/>
    <lineage>
        <taxon>Eukaryota</taxon>
        <taxon>Metazoa</taxon>
        <taxon>Cnidaria</taxon>
        <taxon>Anthozoa</taxon>
        <taxon>Hexacorallia</taxon>
        <taxon>Scleractinia</taxon>
        <taxon>Fungiina</taxon>
        <taxon>Poritidae</taxon>
        <taxon>Porites</taxon>
    </lineage>
</organism>